<evidence type="ECO:0000256" key="1">
    <source>
        <dbReference type="SAM" id="MobiDB-lite"/>
    </source>
</evidence>
<proteinExistence type="predicted"/>
<feature type="compositionally biased region" description="Polar residues" evidence="1">
    <location>
        <begin position="98"/>
        <end position="116"/>
    </location>
</feature>
<dbReference type="AlphaFoldDB" id="A0A438GY95"/>
<dbReference type="Proteomes" id="UP000288805">
    <property type="component" value="Unassembled WGS sequence"/>
</dbReference>
<protein>
    <recommendedName>
        <fullName evidence="4">Retrotransposon Copia-like N-terminal domain-containing protein</fullName>
    </recommendedName>
</protein>
<dbReference type="EMBL" id="QGNW01000316">
    <property type="protein sequence ID" value="RVW77189.1"/>
    <property type="molecule type" value="Genomic_DNA"/>
</dbReference>
<feature type="region of interest" description="Disordered" evidence="1">
    <location>
        <begin position="95"/>
        <end position="116"/>
    </location>
</feature>
<name>A0A438GY95_VITVI</name>
<evidence type="ECO:0008006" key="4">
    <source>
        <dbReference type="Google" id="ProtNLM"/>
    </source>
</evidence>
<evidence type="ECO:0000313" key="3">
    <source>
        <dbReference type="Proteomes" id="UP000288805"/>
    </source>
</evidence>
<gene>
    <name evidence="2" type="ORF">CK203_043315</name>
</gene>
<sequence length="193" mass="21993">MLDPAPTDIRLTDETLPILTSASGQLSTVEPSFTAEHYKNPTTIEQEKRTTTRPNICVQGSRKSRFQRLNGSFHYHFEEGINPLLTRASMASFKETSESPSASTMNVPNPLSQSNNLPSPVTTPFFSFPSMNQPLTMKLDNGNYLIWKNQLLNVIIANKLDDFIDESRPCPPRFLNLQQQILNLEYLVWQRYN</sequence>
<evidence type="ECO:0000313" key="2">
    <source>
        <dbReference type="EMBL" id="RVW77189.1"/>
    </source>
</evidence>
<reference evidence="2 3" key="1">
    <citation type="journal article" date="2018" name="PLoS Genet.">
        <title>Population sequencing reveals clonal diversity and ancestral inbreeding in the grapevine cultivar Chardonnay.</title>
        <authorList>
            <person name="Roach M.J."/>
            <person name="Johnson D.L."/>
            <person name="Bohlmann J."/>
            <person name="van Vuuren H.J."/>
            <person name="Jones S.J."/>
            <person name="Pretorius I.S."/>
            <person name="Schmidt S.A."/>
            <person name="Borneman A.R."/>
        </authorList>
    </citation>
    <scope>NUCLEOTIDE SEQUENCE [LARGE SCALE GENOMIC DNA]</scope>
    <source>
        <strain evidence="3">cv. Chardonnay</strain>
        <tissue evidence="2">Leaf</tissue>
    </source>
</reference>
<dbReference type="OrthoDB" id="1912561at2759"/>
<organism evidence="2 3">
    <name type="scientific">Vitis vinifera</name>
    <name type="common">Grape</name>
    <dbReference type="NCBI Taxonomy" id="29760"/>
    <lineage>
        <taxon>Eukaryota</taxon>
        <taxon>Viridiplantae</taxon>
        <taxon>Streptophyta</taxon>
        <taxon>Embryophyta</taxon>
        <taxon>Tracheophyta</taxon>
        <taxon>Spermatophyta</taxon>
        <taxon>Magnoliopsida</taxon>
        <taxon>eudicotyledons</taxon>
        <taxon>Gunneridae</taxon>
        <taxon>Pentapetalae</taxon>
        <taxon>rosids</taxon>
        <taxon>Vitales</taxon>
        <taxon>Vitaceae</taxon>
        <taxon>Viteae</taxon>
        <taxon>Vitis</taxon>
    </lineage>
</organism>
<accession>A0A438GY95</accession>
<comment type="caution">
    <text evidence="2">The sequence shown here is derived from an EMBL/GenBank/DDBJ whole genome shotgun (WGS) entry which is preliminary data.</text>
</comment>